<feature type="domain" description="eCIS core" evidence="1">
    <location>
        <begin position="97"/>
        <end position="172"/>
    </location>
</feature>
<evidence type="ECO:0000313" key="3">
    <source>
        <dbReference type="Proteomes" id="UP000199679"/>
    </source>
</evidence>
<gene>
    <name evidence="2" type="ORF">SAMN05216490_4145</name>
</gene>
<dbReference type="STRING" id="652787.SAMN05216490_4145"/>
<dbReference type="RefSeq" id="WP_091377539.1">
    <property type="nucleotide sequence ID" value="NZ_LT629740.1"/>
</dbReference>
<dbReference type="EMBL" id="LT629740">
    <property type="protein sequence ID" value="SDT58006.1"/>
    <property type="molecule type" value="Genomic_DNA"/>
</dbReference>
<keyword evidence="3" id="KW-1185">Reference proteome</keyword>
<name>A0A1H2BJR7_MUCMA</name>
<sequence length="317" mass="34089">MGSITCKTRRCESARSGTGRPAFFQAKPAINQENDVYEQEADHMADNVMRRGDNSINQKSFFKPSAIQRKCNAGNAGQGSNAVDSYVGSLNSSGQAMPESSRKFFEPKFGRDFSEVKLHTDSTAAKSAQAINALAYTSGNNIVFNTGQYSPDSEKGKKLLAHELTHVMQQSSSTTTPGVQRMLACPTHLNDNDPVPPGFKPYFGSTSVFHCGFRTILEDRAPTPSDPMNECVYDHSGVLVTDSHKYSGCQGTPDQYDSKADPIKHTVLDSGGIVRAGGPALLSSVGHAAGEAVDAVTQPIRDVGSWLERGVRGIYGM</sequence>
<organism evidence="2 3">
    <name type="scientific">Mucilaginibacter mallensis</name>
    <dbReference type="NCBI Taxonomy" id="652787"/>
    <lineage>
        <taxon>Bacteria</taxon>
        <taxon>Pseudomonadati</taxon>
        <taxon>Bacteroidota</taxon>
        <taxon>Sphingobacteriia</taxon>
        <taxon>Sphingobacteriales</taxon>
        <taxon>Sphingobacteriaceae</taxon>
        <taxon>Mucilaginibacter</taxon>
    </lineage>
</organism>
<dbReference type="InterPro" id="IPR025295">
    <property type="entry name" value="eCIS_core_dom"/>
</dbReference>
<reference evidence="2 3" key="1">
    <citation type="submission" date="2016-10" db="EMBL/GenBank/DDBJ databases">
        <authorList>
            <person name="de Groot N.N."/>
        </authorList>
    </citation>
    <scope>NUCLEOTIDE SEQUENCE [LARGE SCALE GENOMIC DNA]</scope>
    <source>
        <strain evidence="2 3">MP1X4</strain>
    </source>
</reference>
<evidence type="ECO:0000259" key="1">
    <source>
        <dbReference type="Pfam" id="PF13699"/>
    </source>
</evidence>
<evidence type="ECO:0000313" key="2">
    <source>
        <dbReference type="EMBL" id="SDT58006.1"/>
    </source>
</evidence>
<dbReference type="Pfam" id="PF13699">
    <property type="entry name" value="eCIS_core"/>
    <property type="match status" value="1"/>
</dbReference>
<proteinExistence type="predicted"/>
<protein>
    <recommendedName>
        <fullName evidence="1">eCIS core domain-containing protein</fullName>
    </recommendedName>
</protein>
<dbReference type="Proteomes" id="UP000199679">
    <property type="component" value="Chromosome I"/>
</dbReference>
<accession>A0A1H2BJR7</accession>
<dbReference type="OrthoDB" id="4317910at2"/>
<dbReference type="AlphaFoldDB" id="A0A1H2BJR7"/>